<keyword evidence="3" id="KW-0698">rRNA processing</keyword>
<protein>
    <recommendedName>
        <fullName evidence="6 7">Ribonuclease P/MRP protein subunit POP5</fullName>
    </recommendedName>
</protein>
<dbReference type="Pfam" id="PF01900">
    <property type="entry name" value="RNase_P_Rpp14"/>
    <property type="match status" value="1"/>
</dbReference>
<comment type="subcellular location">
    <subcellularLocation>
        <location evidence="1">Nucleus</location>
    </subcellularLocation>
</comment>
<dbReference type="InterPro" id="IPR016819">
    <property type="entry name" value="RNase_P/MRP_POP5"/>
</dbReference>
<reference evidence="8 9" key="1">
    <citation type="submission" date="2016-05" db="EMBL/GenBank/DDBJ databases">
        <title>First whole genome sequencing of Entamoeba histolytica HM1:IMSS-clone-6.</title>
        <authorList>
            <person name="Mukherjee Avik.K."/>
            <person name="Izumyama S."/>
            <person name="Nakada-Tsukui K."/>
            <person name="Nozaki T."/>
        </authorList>
    </citation>
    <scope>NUCLEOTIDE SEQUENCE [LARGE SCALE GENOMIC DNA]</scope>
    <source>
        <strain evidence="8 9">HM1:IMSS clone 6</strain>
    </source>
</reference>
<dbReference type="PANTHER" id="PTHR48414:SF1">
    <property type="entry name" value="POP5 HOMOLOG, RIBONUCLEASE P_MRP SUBUNIT"/>
    <property type="match status" value="1"/>
</dbReference>
<dbReference type="GO" id="GO:0030677">
    <property type="term" value="C:ribonuclease P complex"/>
    <property type="evidence" value="ECO:0007669"/>
    <property type="project" value="InterPro"/>
</dbReference>
<comment type="caution">
    <text evidence="8">The sequence shown here is derived from an EMBL/GenBank/DDBJ whole genome shotgun (WGS) entry which is preliminary data.</text>
</comment>
<keyword evidence="4 7" id="KW-0819">tRNA processing</keyword>
<dbReference type="SUPFAM" id="SSF160350">
    <property type="entry name" value="Rnp2-like"/>
    <property type="match status" value="1"/>
</dbReference>
<sequence length="120" mass="13579">MVRVKSRYLLIHAVPSGIGEPIDIAKGEFQTLIVAGVRQLYGIFGAGCCLKTGIIYTNWLKTGIVIIKCRFERLNMIKTTMKYFGSERLPFPFKMNVVHVSGTIRSCKREAIKYDSRATF</sequence>
<organism evidence="8 9">
    <name type="scientific">Entamoeba histolytica</name>
    <dbReference type="NCBI Taxonomy" id="5759"/>
    <lineage>
        <taxon>Eukaryota</taxon>
        <taxon>Amoebozoa</taxon>
        <taxon>Evosea</taxon>
        <taxon>Archamoebae</taxon>
        <taxon>Mastigamoebida</taxon>
        <taxon>Entamoebidae</taxon>
        <taxon>Entamoeba</taxon>
    </lineage>
</organism>
<dbReference type="GO" id="GO:0001682">
    <property type="term" value="P:tRNA 5'-leader removal"/>
    <property type="evidence" value="ECO:0007669"/>
    <property type="project" value="InterPro"/>
</dbReference>
<gene>
    <name evidence="8" type="ORF">CL6EHI_135440</name>
</gene>
<dbReference type="AlphaFoldDB" id="A0A5K1TX52"/>
<comment type="function">
    <text evidence="7">Component of ribonuclease P, a protein complex that generates mature tRNA molecules by cleaving their 5'-ends.</text>
</comment>
<dbReference type="VEuPathDB" id="AmoebaDB:EHI_135440"/>
<dbReference type="PIRSF" id="PIRSF023803">
    <property type="entry name" value="Ribonuclease_P_prd"/>
    <property type="match status" value="1"/>
</dbReference>
<name>A0A5K1TX52_ENTHI</name>
<dbReference type="VEuPathDB" id="AmoebaDB:EHI7A_057010"/>
<dbReference type="Proteomes" id="UP000078387">
    <property type="component" value="Unassembled WGS sequence"/>
</dbReference>
<keyword evidence="5" id="KW-0539">Nucleus</keyword>
<dbReference type="Gene3D" id="3.30.70.3250">
    <property type="entry name" value="Ribonuclease P, Pop5 subunit"/>
    <property type="match status" value="1"/>
</dbReference>
<dbReference type="GO" id="GO:0006364">
    <property type="term" value="P:rRNA processing"/>
    <property type="evidence" value="ECO:0007669"/>
    <property type="project" value="UniProtKB-KW"/>
</dbReference>
<evidence type="ECO:0000256" key="5">
    <source>
        <dbReference type="ARBA" id="ARBA00023242"/>
    </source>
</evidence>
<evidence type="ECO:0000256" key="6">
    <source>
        <dbReference type="ARBA" id="ARBA00044198"/>
    </source>
</evidence>
<dbReference type="GO" id="GO:0005634">
    <property type="term" value="C:nucleus"/>
    <property type="evidence" value="ECO:0007669"/>
    <property type="project" value="UniProtKB-SubCell"/>
</dbReference>
<evidence type="ECO:0000313" key="8">
    <source>
        <dbReference type="EMBL" id="GAT98467.1"/>
    </source>
</evidence>
<evidence type="ECO:0000256" key="4">
    <source>
        <dbReference type="ARBA" id="ARBA00022694"/>
    </source>
</evidence>
<dbReference type="VEuPathDB" id="AmoebaDB:EHI5A_093130"/>
<evidence type="ECO:0000313" key="9">
    <source>
        <dbReference type="Proteomes" id="UP000078387"/>
    </source>
</evidence>
<comment type="similarity">
    <text evidence="2 7">Belongs to the eukaryotic/archaeal RNase P protein component 2 family.</text>
</comment>
<dbReference type="InterPro" id="IPR038085">
    <property type="entry name" value="Rnp2-like_sf"/>
</dbReference>
<accession>A0A5K1TX52</accession>
<evidence type="ECO:0000256" key="2">
    <source>
        <dbReference type="ARBA" id="ARBA00010800"/>
    </source>
</evidence>
<proteinExistence type="inferred from homology"/>
<evidence type="ECO:0000256" key="7">
    <source>
        <dbReference type="PIRNR" id="PIRNR023803"/>
    </source>
</evidence>
<dbReference type="FunFam" id="3.30.70.3250:FF:000006">
    <property type="entry name" value="Ribonuclease P/MRP protein subunit POP5"/>
    <property type="match status" value="1"/>
</dbReference>
<dbReference type="VEuPathDB" id="AmoebaDB:KM1_112520"/>
<dbReference type="GO" id="GO:0033204">
    <property type="term" value="F:ribonuclease P RNA binding"/>
    <property type="evidence" value="ECO:0007669"/>
    <property type="project" value="InterPro"/>
</dbReference>
<evidence type="ECO:0000256" key="3">
    <source>
        <dbReference type="ARBA" id="ARBA00022552"/>
    </source>
</evidence>
<dbReference type="EMBL" id="BDEQ01000001">
    <property type="protein sequence ID" value="GAT98467.1"/>
    <property type="molecule type" value="Genomic_DNA"/>
</dbReference>
<dbReference type="PANTHER" id="PTHR48414">
    <property type="entry name" value="POP5 HOMOLOG, RIBONUCLEASE P_MRP SUBUNIT"/>
    <property type="match status" value="1"/>
</dbReference>
<evidence type="ECO:0000256" key="1">
    <source>
        <dbReference type="ARBA" id="ARBA00004123"/>
    </source>
</evidence>
<dbReference type="InterPro" id="IPR002759">
    <property type="entry name" value="Pop5/Rpp14/Rnp2-like"/>
</dbReference>